<gene>
    <name evidence="2" type="ORF">FEE96_08375</name>
</gene>
<evidence type="ECO:0000313" key="2">
    <source>
        <dbReference type="EMBL" id="TLP67343.1"/>
    </source>
</evidence>
<protein>
    <submittedName>
        <fullName evidence="2">Uncharacterized protein</fullName>
    </submittedName>
</protein>
<feature type="compositionally biased region" description="Acidic residues" evidence="1">
    <location>
        <begin position="419"/>
        <end position="441"/>
    </location>
</feature>
<feature type="compositionally biased region" description="Gly residues" evidence="1">
    <location>
        <begin position="391"/>
        <end position="403"/>
    </location>
</feature>
<reference evidence="2 3" key="1">
    <citation type="submission" date="2019-05" db="EMBL/GenBank/DDBJ databases">
        <title>Draft genome sequence of Pelagicola sp. DSW4-44.</title>
        <authorList>
            <person name="Oh J."/>
        </authorList>
    </citation>
    <scope>NUCLEOTIDE SEQUENCE [LARGE SCALE GENOMIC DNA]</scope>
    <source>
        <strain evidence="2 3">DSW4-44</strain>
    </source>
</reference>
<evidence type="ECO:0000313" key="3">
    <source>
        <dbReference type="Proteomes" id="UP000305041"/>
    </source>
</evidence>
<sequence>MTFTLGTDPQVDVSITQTDQAQLFINLTPTSFDGDLADIDGLFFNVSDDSTLNGLHFFPDENTLPVTGHEANANAVNSLDNGFTVPGMFDGMVQFGQVADSTEGNVQGVNFTLWSDNGLSLDDIDLSSMTMVIDSDGSNPQVLTGGVPAGVGASTGDSYHNGGVEGDGLDGWYDDNLADHYCDDGNGSGGSKGSGSGGSKGSGSGGSKGSGSGGSKGSGSGGSKGSGSGGSKGSGSGGSKGSGSGGSKGSGSGGSKGSGSGGSKGSGSGGSKGSGSGGSKGSGSGGSKGSGSGGSKGSGSGGSKGSGSGGSKGSGSGGSKGSGSGGSKGSGSGGSKGSGSGGSKGSGSGGSKGSGSGSGGEMQWKTTAALPAFTGEPDDAEGGDDVVYASGSGGSGGGSGGDGWKSPNAKDIMALMNQDPEDNDPASNDPDDPDDDPFAYT</sequence>
<dbReference type="EMBL" id="VAUA01000003">
    <property type="protein sequence ID" value="TLP67343.1"/>
    <property type="molecule type" value="Genomic_DNA"/>
</dbReference>
<feature type="region of interest" description="Disordered" evidence="1">
    <location>
        <begin position="188"/>
        <end position="441"/>
    </location>
</feature>
<comment type="caution">
    <text evidence="2">The sequence shown here is derived from an EMBL/GenBank/DDBJ whole genome shotgun (WGS) entry which is preliminary data.</text>
</comment>
<name>A0ABY2UYF9_9RHOB</name>
<dbReference type="Proteomes" id="UP000305041">
    <property type="component" value="Unassembled WGS sequence"/>
</dbReference>
<organism evidence="2 3">
    <name type="scientific">Parasedimentitalea maritima</name>
    <dbReference type="NCBI Taxonomy" id="2578117"/>
    <lineage>
        <taxon>Bacteria</taxon>
        <taxon>Pseudomonadati</taxon>
        <taxon>Pseudomonadota</taxon>
        <taxon>Alphaproteobacteria</taxon>
        <taxon>Rhodobacterales</taxon>
        <taxon>Paracoccaceae</taxon>
        <taxon>Parasedimentitalea</taxon>
    </lineage>
</organism>
<feature type="compositionally biased region" description="Gly residues" evidence="1">
    <location>
        <begin position="188"/>
        <end position="360"/>
    </location>
</feature>
<accession>A0ABY2UYF9</accession>
<proteinExistence type="predicted"/>
<keyword evidence="3" id="KW-1185">Reference proteome</keyword>
<evidence type="ECO:0000256" key="1">
    <source>
        <dbReference type="SAM" id="MobiDB-lite"/>
    </source>
</evidence>